<organism evidence="1 3">
    <name type="scientific">Muricoccus pecuniae</name>
    <dbReference type="NCBI Taxonomy" id="693023"/>
    <lineage>
        <taxon>Bacteria</taxon>
        <taxon>Pseudomonadati</taxon>
        <taxon>Pseudomonadota</taxon>
        <taxon>Alphaproteobacteria</taxon>
        <taxon>Acetobacterales</taxon>
        <taxon>Roseomonadaceae</taxon>
        <taxon>Muricoccus</taxon>
    </lineage>
</organism>
<dbReference type="AlphaFoldDB" id="A0A840YLI5"/>
<keyword evidence="1" id="KW-0547">Nucleotide-binding</keyword>
<evidence type="ECO:0000313" key="1">
    <source>
        <dbReference type="EMBL" id="MBB5695583.1"/>
    </source>
</evidence>
<dbReference type="EMBL" id="JACIJD010000090">
    <property type="protein sequence ID" value="MBB5696673.1"/>
    <property type="molecule type" value="Genomic_DNA"/>
</dbReference>
<feature type="non-terminal residue" evidence="1">
    <location>
        <position position="67"/>
    </location>
</feature>
<keyword evidence="1" id="KW-0347">Helicase</keyword>
<evidence type="ECO:0000313" key="3">
    <source>
        <dbReference type="Proteomes" id="UP000580654"/>
    </source>
</evidence>
<sequence>MTHRRLRSHQQRLAGVVEAIATGETEARDILAAVTPGGGKSLLPVLAASRLIGAGMVDRVCWVVPRD</sequence>
<dbReference type="GO" id="GO:0004386">
    <property type="term" value="F:helicase activity"/>
    <property type="evidence" value="ECO:0007669"/>
    <property type="project" value="UniProtKB-KW"/>
</dbReference>
<comment type="caution">
    <text evidence="1">The sequence shown here is derived from an EMBL/GenBank/DDBJ whole genome shotgun (WGS) entry which is preliminary data.</text>
</comment>
<dbReference type="EMBL" id="JACIJD010000020">
    <property type="protein sequence ID" value="MBB5695583.1"/>
    <property type="molecule type" value="Genomic_DNA"/>
</dbReference>
<gene>
    <name evidence="1" type="ORF">FHS87_003644</name>
    <name evidence="2" type="ORF">FHS87_004747</name>
</gene>
<proteinExistence type="predicted"/>
<keyword evidence="1" id="KW-0067">ATP-binding</keyword>
<name>A0A840YLI5_9PROT</name>
<reference evidence="1 3" key="1">
    <citation type="submission" date="2020-08" db="EMBL/GenBank/DDBJ databases">
        <title>Genomic Encyclopedia of Type Strains, Phase IV (KMG-IV): sequencing the most valuable type-strain genomes for metagenomic binning, comparative biology and taxonomic classification.</title>
        <authorList>
            <person name="Goeker M."/>
        </authorList>
    </citation>
    <scope>NUCLEOTIDE SEQUENCE [LARGE SCALE GENOMIC DNA]</scope>
    <source>
        <strain evidence="1 3">DSM 25622</strain>
    </source>
</reference>
<keyword evidence="1" id="KW-0378">Hydrolase</keyword>
<keyword evidence="3" id="KW-1185">Reference proteome</keyword>
<dbReference type="Proteomes" id="UP000580654">
    <property type="component" value="Unassembled WGS sequence"/>
</dbReference>
<protein>
    <submittedName>
        <fullName evidence="1">Superfamily II DNA or RNA helicase</fullName>
    </submittedName>
</protein>
<evidence type="ECO:0000313" key="2">
    <source>
        <dbReference type="EMBL" id="MBB5696673.1"/>
    </source>
</evidence>
<accession>A0A840YLI5</accession>